<evidence type="ECO:0000256" key="3">
    <source>
        <dbReference type="ARBA" id="ARBA00022692"/>
    </source>
</evidence>
<reference evidence="12" key="2">
    <citation type="submission" date="2025-09" db="UniProtKB">
        <authorList>
            <consortium name="Ensembl"/>
        </authorList>
    </citation>
    <scope>IDENTIFICATION</scope>
</reference>
<feature type="transmembrane region" description="Helical" evidence="8">
    <location>
        <begin position="886"/>
        <end position="908"/>
    </location>
</feature>
<dbReference type="PANTHER" id="PTHR45813">
    <property type="entry name" value="IG-LIKE DOMAIN-CONTAINING PROTEIN"/>
    <property type="match status" value="1"/>
</dbReference>
<dbReference type="SUPFAM" id="SSF81321">
    <property type="entry name" value="Family A G protein-coupled receptor-like"/>
    <property type="match status" value="1"/>
</dbReference>
<reference evidence="12" key="1">
    <citation type="submission" date="2025-08" db="UniProtKB">
        <authorList>
            <consortium name="Ensembl"/>
        </authorList>
    </citation>
    <scope>IDENTIFICATION</scope>
</reference>
<evidence type="ECO:0000256" key="4">
    <source>
        <dbReference type="ARBA" id="ARBA00022989"/>
    </source>
</evidence>
<dbReference type="PRINTS" id="PR00249">
    <property type="entry name" value="GPCRSECRETIN"/>
</dbReference>
<feature type="transmembrane region" description="Helical" evidence="8">
    <location>
        <begin position="691"/>
        <end position="709"/>
    </location>
</feature>
<dbReference type="GO" id="GO:0007166">
    <property type="term" value="P:cell surface receptor signaling pathway"/>
    <property type="evidence" value="ECO:0007669"/>
    <property type="project" value="InterPro"/>
</dbReference>
<evidence type="ECO:0000256" key="5">
    <source>
        <dbReference type="ARBA" id="ARBA00023136"/>
    </source>
</evidence>
<comment type="subcellular location">
    <subcellularLocation>
        <location evidence="1">Membrane</location>
        <topology evidence="1">Multi-pass membrane protein</topology>
    </subcellularLocation>
</comment>
<keyword evidence="6" id="KW-1015">Disulfide bond</keyword>
<feature type="transmembrane region" description="Helical" evidence="8">
    <location>
        <begin position="729"/>
        <end position="752"/>
    </location>
</feature>
<dbReference type="GO" id="GO:0016020">
    <property type="term" value="C:membrane"/>
    <property type="evidence" value="ECO:0007669"/>
    <property type="project" value="UniProtKB-SubCell"/>
</dbReference>
<evidence type="ECO:0000313" key="13">
    <source>
        <dbReference type="Proteomes" id="UP000257200"/>
    </source>
</evidence>
<evidence type="ECO:0000256" key="9">
    <source>
        <dbReference type="SAM" id="SignalP"/>
    </source>
</evidence>
<evidence type="ECO:0000256" key="1">
    <source>
        <dbReference type="ARBA" id="ARBA00004141"/>
    </source>
</evidence>
<evidence type="ECO:0000256" key="8">
    <source>
        <dbReference type="SAM" id="Phobius"/>
    </source>
</evidence>
<dbReference type="PROSITE" id="PS50261">
    <property type="entry name" value="G_PROTEIN_RECEP_F2_4"/>
    <property type="match status" value="1"/>
</dbReference>
<evidence type="ECO:0000313" key="12">
    <source>
        <dbReference type="Ensembl" id="ENSAPOP00000032777.1"/>
    </source>
</evidence>
<name>A0A3Q1GZ67_9TELE</name>
<feature type="transmembrane region" description="Helical" evidence="8">
    <location>
        <begin position="802"/>
        <end position="835"/>
    </location>
</feature>
<keyword evidence="3 8" id="KW-0812">Transmembrane</keyword>
<feature type="domain" description="GAIN-B" evidence="10">
    <location>
        <begin position="506"/>
        <end position="646"/>
    </location>
</feature>
<dbReference type="InterPro" id="IPR000203">
    <property type="entry name" value="GPS"/>
</dbReference>
<dbReference type="Proteomes" id="UP000257200">
    <property type="component" value="Unplaced"/>
</dbReference>
<dbReference type="GeneTree" id="ENSGT00940000154603"/>
<feature type="transmembrane region" description="Helical" evidence="8">
    <location>
        <begin position="856"/>
        <end position="880"/>
    </location>
</feature>
<dbReference type="InterPro" id="IPR000832">
    <property type="entry name" value="GPCR_2_secretin-like"/>
</dbReference>
<feature type="transmembrane region" description="Helical" evidence="8">
    <location>
        <begin position="764"/>
        <end position="782"/>
    </location>
</feature>
<evidence type="ECO:0000259" key="10">
    <source>
        <dbReference type="PROSITE" id="PS50221"/>
    </source>
</evidence>
<sequence>MMWTFIFLSVLSLNICQAAAQGNSTQKYYFKLKIDKNAIGNVTKLLRPFVNDTNFSIEDLKMTTECTENSDSVKCSCKLNHRWSDDVCWSHKMCCGDSECTFPTNSSQMCVSVRSVAVSGYLTLGQNYSDCLRDNTTEKYKECNDKLLMKMKEVYSTIRGFDTLKITRYRIGSVIAEFEMNTADGVNSKDLINKAQELSKRLPATFHLETAGNYSCTYTQEQPNVTIIHKDTGFLDVSLLPKISTSTDPPFVRCETINSVVTVTAKCEISKSSEPYVVTWIGNAIPQDPPDKSEETIVYKAVQIMTCNPPPVKPVELQCKFRNRCSQTRSGDIKIYFIKVGEKFCAAEGDWYDTKAGFTAELKCKNSAGVRLRKCSEAGGWEEEDSRCVLVELERTLQQAKIVNTGLGFKEENAADVLSSLENATNNTENIDTYANVNISVHVLSTLHQRLDEINNNSSIDHLLESSSNLLDRSLNKSWTSPPRDINLTLADTYLSSLERLIKIANTTDISRKPNVEVVTCVNKTECENSVFNVNVSLKNWESGVVKTTGFKQLESYLPHDWEMKPNSIVMSTTTNGSTDKVNITINFPLITPRPRHVRLECVSWNNTARKWSSDGCKWAGADDEGRCTCTHLSSFAILLSRYPMNITGETEMTYVGLSVSIISLTISLLIELVVWSDVVKTNTLHLRHTAHVNISVCLLVGNCCFLASSKPRDLSHIWCKTLTVLKHFSYLSMFFWMLCLSATLLHQTLYLFHQVSRTKYLRFSMIVGYGCPLLIVFVTFLTNNSGGESSYYRKDTCWLVYVGLMSGSIFTFVIPVGIIVFVNIFSMLVVIMKLLHHQENMDKSREKEKAAAKTILRTVVLLTPVFGVTWIFGLAVLIVDLTSGPIAYLVNYVFIFMNGFQGLFILLTTCLGDRTTREALLKRFRKKAPASTSDSSVKLDFKVKK</sequence>
<dbReference type="Pfam" id="PF01825">
    <property type="entry name" value="GPS"/>
    <property type="match status" value="1"/>
</dbReference>
<feature type="transmembrane region" description="Helical" evidence="8">
    <location>
        <begin position="655"/>
        <end position="679"/>
    </location>
</feature>
<dbReference type="InterPro" id="IPR051587">
    <property type="entry name" value="Adhesion_GPCR"/>
</dbReference>
<dbReference type="Gene3D" id="2.60.220.50">
    <property type="match status" value="1"/>
</dbReference>
<evidence type="ECO:0000256" key="6">
    <source>
        <dbReference type="ARBA" id="ARBA00023157"/>
    </source>
</evidence>
<dbReference type="InterPro" id="IPR046338">
    <property type="entry name" value="GAIN_dom_sf"/>
</dbReference>
<organism evidence="12 13">
    <name type="scientific">Acanthochromis polyacanthus</name>
    <name type="common">spiny chromis</name>
    <dbReference type="NCBI Taxonomy" id="80966"/>
    <lineage>
        <taxon>Eukaryota</taxon>
        <taxon>Metazoa</taxon>
        <taxon>Chordata</taxon>
        <taxon>Craniata</taxon>
        <taxon>Vertebrata</taxon>
        <taxon>Euteleostomi</taxon>
        <taxon>Actinopterygii</taxon>
        <taxon>Neopterygii</taxon>
        <taxon>Teleostei</taxon>
        <taxon>Neoteleostei</taxon>
        <taxon>Acanthomorphata</taxon>
        <taxon>Ovalentaria</taxon>
        <taxon>Pomacentridae</taxon>
        <taxon>Acanthochromis</taxon>
    </lineage>
</organism>
<protein>
    <submittedName>
        <fullName evidence="12">Adhesion G protein-coupled receptor F5-like</fullName>
    </submittedName>
</protein>
<accession>A0A3Q1GZ67</accession>
<dbReference type="Gene3D" id="1.20.1070.10">
    <property type="entry name" value="Rhodopsin 7-helix transmembrane proteins"/>
    <property type="match status" value="1"/>
</dbReference>
<dbReference type="InterPro" id="IPR017981">
    <property type="entry name" value="GPCR_2-like_7TM"/>
</dbReference>
<dbReference type="GO" id="GO:0007189">
    <property type="term" value="P:adenylate cyclase-activating G protein-coupled receptor signaling pathway"/>
    <property type="evidence" value="ECO:0007669"/>
    <property type="project" value="TreeGrafter"/>
</dbReference>
<evidence type="ECO:0000256" key="7">
    <source>
        <dbReference type="ARBA" id="ARBA00023180"/>
    </source>
</evidence>
<feature type="chain" id="PRO_5018551398" evidence="9">
    <location>
        <begin position="21"/>
        <end position="946"/>
    </location>
</feature>
<evidence type="ECO:0000256" key="2">
    <source>
        <dbReference type="ARBA" id="ARBA00007343"/>
    </source>
</evidence>
<dbReference type="Pfam" id="PF00002">
    <property type="entry name" value="7tm_2"/>
    <property type="match status" value="1"/>
</dbReference>
<keyword evidence="13" id="KW-1185">Reference proteome</keyword>
<evidence type="ECO:0000259" key="11">
    <source>
        <dbReference type="PROSITE" id="PS50261"/>
    </source>
</evidence>
<dbReference type="InterPro" id="IPR057244">
    <property type="entry name" value="GAIN_B"/>
</dbReference>
<keyword evidence="5 8" id="KW-0472">Membrane</keyword>
<keyword evidence="9" id="KW-0732">Signal</keyword>
<dbReference type="FunFam" id="1.20.1070.10:FF:000058">
    <property type="entry name" value="Adhesion G protein-coupled receptor F5"/>
    <property type="match status" value="1"/>
</dbReference>
<dbReference type="PANTHER" id="PTHR45813:SF2">
    <property type="entry name" value="ADHESION G-PROTEIN COUPLED RECEPTOR F3"/>
    <property type="match status" value="1"/>
</dbReference>
<dbReference type="AlphaFoldDB" id="A0A3Q1GZ67"/>
<dbReference type="Ensembl" id="ENSAPOT00000027042.1">
    <property type="protein sequence ID" value="ENSAPOP00000032777.1"/>
    <property type="gene ID" value="ENSAPOG00000000598.1"/>
</dbReference>
<comment type="similarity">
    <text evidence="2">Belongs to the G-protein coupled receptor 2 family. Adhesion G-protein coupled receptor (ADGR) subfamily.</text>
</comment>
<keyword evidence="7" id="KW-0325">Glycoprotein</keyword>
<proteinExistence type="inferred from homology"/>
<keyword evidence="4 8" id="KW-1133">Transmembrane helix</keyword>
<dbReference type="PROSITE" id="PS50221">
    <property type="entry name" value="GAIN_B"/>
    <property type="match status" value="1"/>
</dbReference>
<dbReference type="SMART" id="SM00303">
    <property type="entry name" value="GPS"/>
    <property type="match status" value="1"/>
</dbReference>
<feature type="signal peptide" evidence="9">
    <location>
        <begin position="1"/>
        <end position="20"/>
    </location>
</feature>
<dbReference type="GO" id="GO:0004930">
    <property type="term" value="F:G protein-coupled receptor activity"/>
    <property type="evidence" value="ECO:0007669"/>
    <property type="project" value="InterPro"/>
</dbReference>
<feature type="domain" description="G-protein coupled receptors family 2 profile 2" evidence="11">
    <location>
        <begin position="650"/>
        <end position="914"/>
    </location>
</feature>